<protein>
    <submittedName>
        <fullName evidence="3">Uncharacterized protein</fullName>
    </submittedName>
</protein>
<evidence type="ECO:0000313" key="3">
    <source>
        <dbReference type="WBParaSite" id="PDA_v2.g16335.t1"/>
    </source>
</evidence>
<reference evidence="3" key="1">
    <citation type="submission" date="2022-11" db="UniProtKB">
        <authorList>
            <consortium name="WormBaseParasite"/>
        </authorList>
    </citation>
    <scope>IDENTIFICATION</scope>
</reference>
<dbReference type="AlphaFoldDB" id="A0A914PNF5"/>
<evidence type="ECO:0000313" key="2">
    <source>
        <dbReference type="Proteomes" id="UP000887578"/>
    </source>
</evidence>
<accession>A0A914PNF5</accession>
<proteinExistence type="predicted"/>
<keyword evidence="2" id="KW-1185">Reference proteome</keyword>
<keyword evidence="1" id="KW-0472">Membrane</keyword>
<dbReference type="WBParaSite" id="PDA_v2.g16335.t1">
    <property type="protein sequence ID" value="PDA_v2.g16335.t1"/>
    <property type="gene ID" value="PDA_v2.g16335"/>
</dbReference>
<keyword evidence="1" id="KW-0812">Transmembrane</keyword>
<keyword evidence="1" id="KW-1133">Transmembrane helix</keyword>
<feature type="transmembrane region" description="Helical" evidence="1">
    <location>
        <begin position="9"/>
        <end position="29"/>
    </location>
</feature>
<organism evidence="2 3">
    <name type="scientific">Panagrolaimus davidi</name>
    <dbReference type="NCBI Taxonomy" id="227884"/>
    <lineage>
        <taxon>Eukaryota</taxon>
        <taxon>Metazoa</taxon>
        <taxon>Ecdysozoa</taxon>
        <taxon>Nematoda</taxon>
        <taxon>Chromadorea</taxon>
        <taxon>Rhabditida</taxon>
        <taxon>Tylenchina</taxon>
        <taxon>Panagrolaimomorpha</taxon>
        <taxon>Panagrolaimoidea</taxon>
        <taxon>Panagrolaimidae</taxon>
        <taxon>Panagrolaimus</taxon>
    </lineage>
</organism>
<evidence type="ECO:0000256" key="1">
    <source>
        <dbReference type="SAM" id="Phobius"/>
    </source>
</evidence>
<feature type="transmembrane region" description="Helical" evidence="1">
    <location>
        <begin position="55"/>
        <end position="77"/>
    </location>
</feature>
<sequence length="84" mass="9989">MELKFYGRALLHSCFLDILLAILFSIVLLEVQIYEGNYFIISRGYFTQFFNFGRILLYFSIVILICNLLSMPLPFYIRYLAICR</sequence>
<name>A0A914PNF5_9BILA</name>
<dbReference type="Proteomes" id="UP000887578">
    <property type="component" value="Unplaced"/>
</dbReference>